<proteinExistence type="predicted"/>
<name>V9H155_CHLVU</name>
<protein>
    <submittedName>
        <fullName evidence="1">Uncharacterized protein</fullName>
    </submittedName>
</protein>
<reference evidence="1" key="1">
    <citation type="journal article" date="1997" name="Proc. Natl. Acad. Sci. U.S.A.">
        <title>Complete nucleotide sequence of the chloroplast genome from the green alga Chlorella vulgaris: the existence of genes possibly involved in chloroplast division.</title>
        <authorList>
            <person name="Wakasugi T."/>
            <person name="Nagai T."/>
            <person name="Kapoor M."/>
            <person name="Sugita M."/>
            <person name="Ito M."/>
            <person name="Ito S."/>
            <person name="Tsudzuki J."/>
            <person name="Nakashima K."/>
            <person name="Tsudzuki T."/>
            <person name="Suzuki Y."/>
            <person name="Hamada A."/>
            <person name="Ohta T."/>
            <person name="Inamura A."/>
            <person name="Yoshinaga K."/>
            <person name="Sugiura M."/>
        </authorList>
    </citation>
    <scope>NUCLEOTIDE SEQUENCE</scope>
</reference>
<evidence type="ECO:0000313" key="1">
    <source>
        <dbReference type="EMBL" id="BAA57947.1"/>
    </source>
</evidence>
<dbReference type="EMBL" id="AB001684">
    <property type="protein sequence ID" value="BAA57947.1"/>
    <property type="molecule type" value="Genomic_DNA"/>
</dbReference>
<keyword evidence="1" id="KW-0150">Chloroplast</keyword>
<organism evidence="1">
    <name type="scientific">Chlorella vulgaris</name>
    <name type="common">Green alga</name>
    <dbReference type="NCBI Taxonomy" id="3077"/>
    <lineage>
        <taxon>Eukaryota</taxon>
        <taxon>Viridiplantae</taxon>
        <taxon>Chlorophyta</taxon>
        <taxon>core chlorophytes</taxon>
        <taxon>Trebouxiophyceae</taxon>
        <taxon>Chlorellales</taxon>
        <taxon>Chlorellaceae</taxon>
        <taxon>Chlorella clade</taxon>
        <taxon>Chlorella</taxon>
    </lineage>
</organism>
<dbReference type="RefSeq" id="NP_045871.1">
    <property type="nucleotide sequence ID" value="NC_001865.1"/>
</dbReference>
<geneLocation type="chloroplast" evidence="1"/>
<keyword evidence="1" id="KW-0934">Plastid</keyword>
<dbReference type="GeneID" id="1457452"/>
<dbReference type="AlphaFoldDB" id="V9H155"/>
<accession>V9H155</accession>
<sequence length="59" mass="6930">MFFMSSRHAFTDFFVFSLIFEESRPALLNLSVFLFSARSLLICNLCFKLAFWESLKVPN</sequence>